<dbReference type="AlphaFoldDB" id="A0A3M6TC40"/>
<evidence type="ECO:0000313" key="4">
    <source>
        <dbReference type="EMBL" id="RMX38911.1"/>
    </source>
</evidence>
<evidence type="ECO:0000256" key="1">
    <source>
        <dbReference type="SAM" id="SignalP"/>
    </source>
</evidence>
<protein>
    <recommendedName>
        <fullName evidence="6">JmjC domain-containing protein</fullName>
    </recommendedName>
</protein>
<dbReference type="InterPro" id="IPR003347">
    <property type="entry name" value="JmjC_dom"/>
</dbReference>
<dbReference type="InterPro" id="IPR011992">
    <property type="entry name" value="EF-hand-dom_pair"/>
</dbReference>
<evidence type="ECO:0000259" key="2">
    <source>
        <dbReference type="PROSITE" id="PS50222"/>
    </source>
</evidence>
<dbReference type="PANTHER" id="PTHR12461">
    <property type="entry name" value="HYPOXIA-INDUCIBLE FACTOR 1 ALPHA INHIBITOR-RELATED"/>
    <property type="match status" value="1"/>
</dbReference>
<dbReference type="Pfam" id="PF13621">
    <property type="entry name" value="Cupin_8"/>
    <property type="match status" value="1"/>
</dbReference>
<dbReference type="InterPro" id="IPR041667">
    <property type="entry name" value="Cupin_8"/>
</dbReference>
<sequence>MGRRNSLSHFLFIIYLQFSLIPVAELSLEEVSSTDFSAPPGHLEPLGSRNVQHSLEVINDYLTPMEFFKNYVSPIKPVLIRGGAKISPALTKWTDEYFLSLPESNDFNVTAEQRKKEIRTFPAYDVSFKEFVSTYRKEDIYMVNGVPPFLQKDVILPPPLLCNDIVKDKLIDTVMWFSSGGTKSVLHNDDVDNINCLFSGTKELLFIDYKKYKKQVPIDFPSGGYSGVDVDRVDFVKYPSLKDVEYFNVTMEPGDCLFIPYKWYHQVRSYDRNIAVNVWWKHIPDFVPQDCDMEPNQTLDNFKFSSLEQEASNTQEQEGFMKYMSELIANGQVGFREFEDKLKTESAIVGVEPFEWNDKLSAVARKIFQLLDKDKDGLFSKHDFKLLEEDTSVESVVENELARIEDIIEDQVESNYSPQDEIKDEL</sequence>
<dbReference type="FunFam" id="2.60.120.650:FF:000025">
    <property type="entry name" value="Lysine-specific demethylase 8"/>
    <property type="match status" value="1"/>
</dbReference>
<dbReference type="Proteomes" id="UP000275408">
    <property type="component" value="Unassembled WGS sequence"/>
</dbReference>
<dbReference type="OMA" id="VDTVMWF"/>
<gene>
    <name evidence="4" type="ORF">pdam_00018926</name>
</gene>
<feature type="domain" description="EF-hand" evidence="2">
    <location>
        <begin position="359"/>
        <end position="394"/>
    </location>
</feature>
<keyword evidence="5" id="KW-1185">Reference proteome</keyword>
<dbReference type="SUPFAM" id="SSF51197">
    <property type="entry name" value="Clavaminate synthase-like"/>
    <property type="match status" value="1"/>
</dbReference>
<dbReference type="SUPFAM" id="SSF47473">
    <property type="entry name" value="EF-hand"/>
    <property type="match status" value="1"/>
</dbReference>
<dbReference type="OrthoDB" id="415358at2759"/>
<feature type="signal peptide" evidence="1">
    <location>
        <begin position="1"/>
        <end position="26"/>
    </location>
</feature>
<feature type="domain" description="JmjC" evidence="3">
    <location>
        <begin position="145"/>
        <end position="297"/>
    </location>
</feature>
<dbReference type="EMBL" id="RCHS01003914">
    <property type="protein sequence ID" value="RMX38911.1"/>
    <property type="molecule type" value="Genomic_DNA"/>
</dbReference>
<keyword evidence="1" id="KW-0732">Signal</keyword>
<reference evidence="4 5" key="1">
    <citation type="journal article" date="2018" name="Sci. Rep.">
        <title>Comparative analysis of the Pocillopora damicornis genome highlights role of immune system in coral evolution.</title>
        <authorList>
            <person name="Cunning R."/>
            <person name="Bay R.A."/>
            <person name="Gillette P."/>
            <person name="Baker A.C."/>
            <person name="Traylor-Knowles N."/>
        </authorList>
    </citation>
    <scope>NUCLEOTIDE SEQUENCE [LARGE SCALE GENOMIC DNA]</scope>
    <source>
        <strain evidence="4">RSMAS</strain>
        <tissue evidence="4">Whole animal</tissue>
    </source>
</reference>
<dbReference type="PROSITE" id="PS51184">
    <property type="entry name" value="JMJC"/>
    <property type="match status" value="1"/>
</dbReference>
<dbReference type="Gene3D" id="1.10.238.10">
    <property type="entry name" value="EF-hand"/>
    <property type="match status" value="1"/>
</dbReference>
<proteinExistence type="predicted"/>
<evidence type="ECO:0000259" key="3">
    <source>
        <dbReference type="PROSITE" id="PS51184"/>
    </source>
</evidence>
<comment type="caution">
    <text evidence="4">The sequence shown here is derived from an EMBL/GenBank/DDBJ whole genome shotgun (WGS) entry which is preliminary data.</text>
</comment>
<name>A0A3M6TC40_POCDA</name>
<evidence type="ECO:0008006" key="6">
    <source>
        <dbReference type="Google" id="ProtNLM"/>
    </source>
</evidence>
<dbReference type="InterPro" id="IPR002048">
    <property type="entry name" value="EF_hand_dom"/>
</dbReference>
<feature type="chain" id="PRO_5018293420" description="JmjC domain-containing protein" evidence="1">
    <location>
        <begin position="27"/>
        <end position="426"/>
    </location>
</feature>
<dbReference type="PROSITE" id="PS50222">
    <property type="entry name" value="EF_HAND_2"/>
    <property type="match status" value="1"/>
</dbReference>
<accession>A0A3M6TC40</accession>
<organism evidence="4 5">
    <name type="scientific">Pocillopora damicornis</name>
    <name type="common">Cauliflower coral</name>
    <name type="synonym">Millepora damicornis</name>
    <dbReference type="NCBI Taxonomy" id="46731"/>
    <lineage>
        <taxon>Eukaryota</taxon>
        <taxon>Metazoa</taxon>
        <taxon>Cnidaria</taxon>
        <taxon>Anthozoa</taxon>
        <taxon>Hexacorallia</taxon>
        <taxon>Scleractinia</taxon>
        <taxon>Astrocoeniina</taxon>
        <taxon>Pocilloporidae</taxon>
        <taxon>Pocillopora</taxon>
    </lineage>
</organism>
<dbReference type="GO" id="GO:0005509">
    <property type="term" value="F:calcium ion binding"/>
    <property type="evidence" value="ECO:0007669"/>
    <property type="project" value="InterPro"/>
</dbReference>
<dbReference type="PANTHER" id="PTHR12461:SF18">
    <property type="entry name" value="JMJC DOMAIN-CONTAINING PROTEIN"/>
    <property type="match status" value="1"/>
</dbReference>
<dbReference type="Gene3D" id="2.60.120.650">
    <property type="entry name" value="Cupin"/>
    <property type="match status" value="1"/>
</dbReference>
<evidence type="ECO:0000313" key="5">
    <source>
        <dbReference type="Proteomes" id="UP000275408"/>
    </source>
</evidence>